<protein>
    <submittedName>
        <fullName evidence="2">Uncharacterized protein</fullName>
    </submittedName>
</protein>
<dbReference type="Proteomes" id="UP000326924">
    <property type="component" value="Unassembled WGS sequence"/>
</dbReference>
<evidence type="ECO:0000313" key="2">
    <source>
        <dbReference type="EMBL" id="KAA8894620.1"/>
    </source>
</evidence>
<evidence type="ECO:0000313" key="3">
    <source>
        <dbReference type="Proteomes" id="UP000326924"/>
    </source>
</evidence>
<proteinExistence type="predicted"/>
<gene>
    <name evidence="2" type="ORF">FN846DRAFT_912693</name>
</gene>
<dbReference type="OrthoDB" id="5505877at2759"/>
<organism evidence="2 3">
    <name type="scientific">Sphaerosporella brunnea</name>
    <dbReference type="NCBI Taxonomy" id="1250544"/>
    <lineage>
        <taxon>Eukaryota</taxon>
        <taxon>Fungi</taxon>
        <taxon>Dikarya</taxon>
        <taxon>Ascomycota</taxon>
        <taxon>Pezizomycotina</taxon>
        <taxon>Pezizomycetes</taxon>
        <taxon>Pezizales</taxon>
        <taxon>Pyronemataceae</taxon>
        <taxon>Sphaerosporella</taxon>
    </lineage>
</organism>
<feature type="compositionally biased region" description="Polar residues" evidence="1">
    <location>
        <begin position="1"/>
        <end position="14"/>
    </location>
</feature>
<feature type="region of interest" description="Disordered" evidence="1">
    <location>
        <begin position="147"/>
        <end position="166"/>
    </location>
</feature>
<accession>A0A5J5EGV8</accession>
<keyword evidence="3" id="KW-1185">Reference proteome</keyword>
<dbReference type="EMBL" id="VXIS01000324">
    <property type="protein sequence ID" value="KAA8894620.1"/>
    <property type="molecule type" value="Genomic_DNA"/>
</dbReference>
<sequence length="245" mass="26922">MDANSTDRTTQLSPIGSMDMDSDSDVEPPRVRTKSHGILIAPISSKAPRAAPRIQVRSEPPAGLPPVEAAVPAVREFVHHVLCMSRYEFYRSNPDMIKRVYQIWGGDGYYIRTASQQTLERECESSFAGSALWVEVQRLLLEESTAAEAAPPVEDPPVEGPASRGKVRKRPAYASAAGMADAGIVGSMHPPDLDLPAMPGGWRSVVDAAYHLATVGVRVGAVYLVYHNWWTIANGSRRVVRRWFR</sequence>
<reference evidence="2 3" key="1">
    <citation type="submission" date="2019-09" db="EMBL/GenBank/DDBJ databases">
        <title>Draft genome of the ectomycorrhizal ascomycete Sphaerosporella brunnea.</title>
        <authorList>
            <consortium name="DOE Joint Genome Institute"/>
            <person name="Benucci G.M."/>
            <person name="Marozzi G."/>
            <person name="Antonielli L."/>
            <person name="Sanchez S."/>
            <person name="Marco P."/>
            <person name="Wang X."/>
            <person name="Falini L.B."/>
            <person name="Barry K."/>
            <person name="Haridas S."/>
            <person name="Lipzen A."/>
            <person name="Labutti K."/>
            <person name="Grigoriev I.V."/>
            <person name="Murat C."/>
            <person name="Martin F."/>
            <person name="Albertini E."/>
            <person name="Donnini D."/>
            <person name="Bonito G."/>
        </authorList>
    </citation>
    <scope>NUCLEOTIDE SEQUENCE [LARGE SCALE GENOMIC DNA]</scope>
    <source>
        <strain evidence="2 3">Sb_GMNB300</strain>
    </source>
</reference>
<dbReference type="AlphaFoldDB" id="A0A5J5EGV8"/>
<comment type="caution">
    <text evidence="2">The sequence shown here is derived from an EMBL/GenBank/DDBJ whole genome shotgun (WGS) entry which is preliminary data.</text>
</comment>
<dbReference type="InParanoid" id="A0A5J5EGV8"/>
<name>A0A5J5EGV8_9PEZI</name>
<evidence type="ECO:0000256" key="1">
    <source>
        <dbReference type="SAM" id="MobiDB-lite"/>
    </source>
</evidence>
<feature type="region of interest" description="Disordered" evidence="1">
    <location>
        <begin position="1"/>
        <end position="33"/>
    </location>
</feature>